<dbReference type="SUPFAM" id="SSF48498">
    <property type="entry name" value="Tetracyclin repressor-like, C-terminal domain"/>
    <property type="match status" value="1"/>
</dbReference>
<evidence type="ECO:0000256" key="5">
    <source>
        <dbReference type="SAM" id="MobiDB-lite"/>
    </source>
</evidence>
<accession>A0ABT3CD10</accession>
<dbReference type="Pfam" id="PF02909">
    <property type="entry name" value="TetR_C_1"/>
    <property type="match status" value="1"/>
</dbReference>
<dbReference type="EMBL" id="JACKTY010000029">
    <property type="protein sequence ID" value="MCV7227292.1"/>
    <property type="molecule type" value="Genomic_DNA"/>
</dbReference>
<feature type="DNA-binding region" description="H-T-H motif" evidence="4">
    <location>
        <begin position="47"/>
        <end position="66"/>
    </location>
</feature>
<reference evidence="7 8" key="1">
    <citation type="journal article" date="2022" name="BMC Genomics">
        <title>Comparative genome analysis of mycobacteria focusing on tRNA and non-coding RNA.</title>
        <authorList>
            <person name="Behra P.R.K."/>
            <person name="Pettersson B.M.F."/>
            <person name="Ramesh M."/>
            <person name="Das S."/>
            <person name="Dasgupta S."/>
            <person name="Kirsebom L.A."/>
        </authorList>
    </citation>
    <scope>NUCLEOTIDE SEQUENCE [LARGE SCALE GENOMIC DNA]</scope>
    <source>
        <strain evidence="7 8">DSM 44078</strain>
    </source>
</reference>
<sequence>MTRERTDANTHGKKPASPSGPPGQITRPLVMQTALAIVDRDGVEALSMRKLSDALNRDTTVLYRHVPSKAAVLDGVAELVLSQLAVDTTDPDWAGQLRTVAHHFRLLALEHPNVLPLLVIRPLATPLGLRPPGTLRPLEDILALLAAAGFTGDDALHIYRVLFAYLHGHILGELQQVIERPEETDHVLQLGLHRLPLSEFPRLRAVAPAFASYDGGTELDRGLDLLLTGLTTTLTSPDGSPRNG</sequence>
<dbReference type="PANTHER" id="PTHR30055">
    <property type="entry name" value="HTH-TYPE TRANSCRIPTIONAL REGULATOR RUTR"/>
    <property type="match status" value="1"/>
</dbReference>
<keyword evidence="8" id="KW-1185">Reference proteome</keyword>
<dbReference type="PANTHER" id="PTHR30055:SF151">
    <property type="entry name" value="TRANSCRIPTIONAL REGULATORY PROTEIN"/>
    <property type="match status" value="1"/>
</dbReference>
<keyword evidence="1" id="KW-0805">Transcription regulation</keyword>
<gene>
    <name evidence="7" type="ORF">H7J73_14755</name>
</gene>
<keyword evidence="2 4" id="KW-0238">DNA-binding</keyword>
<name>A0ABT3CD10_9MYCO</name>
<evidence type="ECO:0000256" key="2">
    <source>
        <dbReference type="ARBA" id="ARBA00023125"/>
    </source>
</evidence>
<evidence type="ECO:0000313" key="7">
    <source>
        <dbReference type="EMBL" id="MCV7227292.1"/>
    </source>
</evidence>
<dbReference type="InterPro" id="IPR050109">
    <property type="entry name" value="HTH-type_TetR-like_transc_reg"/>
</dbReference>
<keyword evidence="3" id="KW-0804">Transcription</keyword>
<dbReference type="InterPro" id="IPR036271">
    <property type="entry name" value="Tet_transcr_reg_TetR-rel_C_sf"/>
</dbReference>
<feature type="region of interest" description="Disordered" evidence="5">
    <location>
        <begin position="1"/>
        <end position="26"/>
    </location>
</feature>
<dbReference type="RefSeq" id="WP_264068232.1">
    <property type="nucleotide sequence ID" value="NZ_JACKTY010000029.1"/>
</dbReference>
<feature type="compositionally biased region" description="Basic and acidic residues" evidence="5">
    <location>
        <begin position="1"/>
        <end position="10"/>
    </location>
</feature>
<dbReference type="InterPro" id="IPR009057">
    <property type="entry name" value="Homeodomain-like_sf"/>
</dbReference>
<evidence type="ECO:0000256" key="4">
    <source>
        <dbReference type="PROSITE-ProRule" id="PRU00335"/>
    </source>
</evidence>
<organism evidence="7 8">
    <name type="scientific">Mycolicibacterium komossense</name>
    <dbReference type="NCBI Taxonomy" id="1779"/>
    <lineage>
        <taxon>Bacteria</taxon>
        <taxon>Bacillati</taxon>
        <taxon>Actinomycetota</taxon>
        <taxon>Actinomycetes</taxon>
        <taxon>Mycobacteriales</taxon>
        <taxon>Mycobacteriaceae</taxon>
        <taxon>Mycolicibacterium</taxon>
    </lineage>
</organism>
<feature type="domain" description="HTH tetR-type" evidence="6">
    <location>
        <begin position="24"/>
        <end position="84"/>
    </location>
</feature>
<proteinExistence type="predicted"/>
<dbReference type="Proteomes" id="UP001526201">
    <property type="component" value="Unassembled WGS sequence"/>
</dbReference>
<evidence type="ECO:0000259" key="6">
    <source>
        <dbReference type="PROSITE" id="PS50977"/>
    </source>
</evidence>
<comment type="caution">
    <text evidence="7">The sequence shown here is derived from an EMBL/GenBank/DDBJ whole genome shotgun (WGS) entry which is preliminary data.</text>
</comment>
<dbReference type="InterPro" id="IPR001647">
    <property type="entry name" value="HTH_TetR"/>
</dbReference>
<dbReference type="InterPro" id="IPR004111">
    <property type="entry name" value="Repressor_TetR_C"/>
</dbReference>
<dbReference type="Gene3D" id="1.10.357.10">
    <property type="entry name" value="Tetracycline Repressor, domain 2"/>
    <property type="match status" value="1"/>
</dbReference>
<dbReference type="PROSITE" id="PS50977">
    <property type="entry name" value="HTH_TETR_2"/>
    <property type="match status" value="1"/>
</dbReference>
<evidence type="ECO:0000256" key="1">
    <source>
        <dbReference type="ARBA" id="ARBA00023015"/>
    </source>
</evidence>
<evidence type="ECO:0000313" key="8">
    <source>
        <dbReference type="Proteomes" id="UP001526201"/>
    </source>
</evidence>
<dbReference type="SUPFAM" id="SSF46689">
    <property type="entry name" value="Homeodomain-like"/>
    <property type="match status" value="1"/>
</dbReference>
<evidence type="ECO:0000256" key="3">
    <source>
        <dbReference type="ARBA" id="ARBA00023163"/>
    </source>
</evidence>
<protein>
    <submittedName>
        <fullName evidence="7">TetR/AcrR family transcriptional regulator C-terminal domain-containing protein</fullName>
    </submittedName>
</protein>
<dbReference type="Gene3D" id="1.10.10.60">
    <property type="entry name" value="Homeodomain-like"/>
    <property type="match status" value="1"/>
</dbReference>